<dbReference type="Proteomes" id="UP000014760">
    <property type="component" value="Unassembled WGS sequence"/>
</dbReference>
<dbReference type="Pfam" id="PF03645">
    <property type="entry name" value="Tctex-1"/>
    <property type="match status" value="1"/>
</dbReference>
<dbReference type="PANTHER" id="PTHR21255:SF65">
    <property type="entry name" value="TCTEX1 DOMAIN-CONTAINING PROTEIN 2"/>
    <property type="match status" value="1"/>
</dbReference>
<protein>
    <recommendedName>
        <fullName evidence="5">Dynein light chain</fullName>
    </recommendedName>
</protein>
<comment type="similarity">
    <text evidence="1">Belongs to the dynein light chain Tctex-type family.</text>
</comment>
<dbReference type="GO" id="GO:0005737">
    <property type="term" value="C:cytoplasm"/>
    <property type="evidence" value="ECO:0007669"/>
    <property type="project" value="TreeGrafter"/>
</dbReference>
<evidence type="ECO:0000313" key="3">
    <source>
        <dbReference type="EnsemblMetazoa" id="CapteP85972"/>
    </source>
</evidence>
<dbReference type="GO" id="GO:0007018">
    <property type="term" value="P:microtubule-based movement"/>
    <property type="evidence" value="ECO:0007669"/>
    <property type="project" value="TreeGrafter"/>
</dbReference>
<dbReference type="STRING" id="283909.R7UDJ9"/>
<evidence type="ECO:0000313" key="2">
    <source>
        <dbReference type="EMBL" id="ELU01342.1"/>
    </source>
</evidence>
<gene>
    <name evidence="2" type="ORF">CAPTEDRAFT_85972</name>
</gene>
<dbReference type="InterPro" id="IPR038586">
    <property type="entry name" value="Tctex-1-like_sf"/>
</dbReference>
<sequence>LPLNAEMEPTYRMVPKDTEKFRAGVVRETVERILKLGVDGRLYNARDAPRLACTLSSLITKKLKDLNMTRYKIVCNIVIGQNMNQALIVVSQCIWNTQTDTYLHCTYKTTDMMVVACVHAVY</sequence>
<feature type="non-terminal residue" evidence="2">
    <location>
        <position position="1"/>
    </location>
</feature>
<dbReference type="AlphaFoldDB" id="R7UDJ9"/>
<dbReference type="EnsemblMetazoa" id="CapteT85972">
    <property type="protein sequence ID" value="CapteP85972"/>
    <property type="gene ID" value="CapteG85972"/>
</dbReference>
<organism evidence="2">
    <name type="scientific">Capitella teleta</name>
    <name type="common">Polychaete worm</name>
    <dbReference type="NCBI Taxonomy" id="283909"/>
    <lineage>
        <taxon>Eukaryota</taxon>
        <taxon>Metazoa</taxon>
        <taxon>Spiralia</taxon>
        <taxon>Lophotrochozoa</taxon>
        <taxon>Annelida</taxon>
        <taxon>Polychaeta</taxon>
        <taxon>Sedentaria</taxon>
        <taxon>Scolecida</taxon>
        <taxon>Capitellidae</taxon>
        <taxon>Capitella</taxon>
    </lineage>
</organism>
<dbReference type="InterPro" id="IPR005334">
    <property type="entry name" value="Tctex-1-like"/>
</dbReference>
<dbReference type="CDD" id="cd21451">
    <property type="entry name" value="DLC-like_TCTEX1D"/>
    <property type="match status" value="1"/>
</dbReference>
<dbReference type="OMA" id="TTEYEVN"/>
<dbReference type="OrthoDB" id="10260741at2759"/>
<dbReference type="GO" id="GO:0005868">
    <property type="term" value="C:cytoplasmic dynein complex"/>
    <property type="evidence" value="ECO:0007669"/>
    <property type="project" value="TreeGrafter"/>
</dbReference>
<evidence type="ECO:0008006" key="5">
    <source>
        <dbReference type="Google" id="ProtNLM"/>
    </source>
</evidence>
<name>R7UDJ9_CAPTE</name>
<dbReference type="HOGENOM" id="CLU_097204_4_3_1"/>
<dbReference type="FunCoup" id="R7UDJ9">
    <property type="interactions" value="4"/>
</dbReference>
<dbReference type="EMBL" id="KB305118">
    <property type="protein sequence ID" value="ELU01342.1"/>
    <property type="molecule type" value="Genomic_DNA"/>
</dbReference>
<feature type="non-terminal residue" evidence="2">
    <location>
        <position position="122"/>
    </location>
</feature>
<evidence type="ECO:0000313" key="4">
    <source>
        <dbReference type="Proteomes" id="UP000014760"/>
    </source>
</evidence>
<reference evidence="2 4" key="2">
    <citation type="journal article" date="2013" name="Nature">
        <title>Insights into bilaterian evolution from three spiralian genomes.</title>
        <authorList>
            <person name="Simakov O."/>
            <person name="Marletaz F."/>
            <person name="Cho S.J."/>
            <person name="Edsinger-Gonzales E."/>
            <person name="Havlak P."/>
            <person name="Hellsten U."/>
            <person name="Kuo D.H."/>
            <person name="Larsson T."/>
            <person name="Lv J."/>
            <person name="Arendt D."/>
            <person name="Savage R."/>
            <person name="Osoegawa K."/>
            <person name="de Jong P."/>
            <person name="Grimwood J."/>
            <person name="Chapman J.A."/>
            <person name="Shapiro H."/>
            <person name="Aerts A."/>
            <person name="Otillar R.P."/>
            <person name="Terry A.Y."/>
            <person name="Boore J.L."/>
            <person name="Grigoriev I.V."/>
            <person name="Lindberg D.R."/>
            <person name="Seaver E.C."/>
            <person name="Weisblat D.A."/>
            <person name="Putnam N.H."/>
            <person name="Rokhsar D.S."/>
        </authorList>
    </citation>
    <scope>NUCLEOTIDE SEQUENCE</scope>
    <source>
        <strain evidence="2 4">I ESC-2004</strain>
    </source>
</reference>
<dbReference type="EMBL" id="AMQN01009274">
    <property type="status" value="NOT_ANNOTATED_CDS"/>
    <property type="molecule type" value="Genomic_DNA"/>
</dbReference>
<evidence type="ECO:0000256" key="1">
    <source>
        <dbReference type="ARBA" id="ARBA00005361"/>
    </source>
</evidence>
<proteinExistence type="inferred from homology"/>
<dbReference type="Gene3D" id="3.30.1140.40">
    <property type="entry name" value="Tctex-1"/>
    <property type="match status" value="1"/>
</dbReference>
<reference evidence="4" key="1">
    <citation type="submission" date="2012-12" db="EMBL/GenBank/DDBJ databases">
        <authorList>
            <person name="Hellsten U."/>
            <person name="Grimwood J."/>
            <person name="Chapman J.A."/>
            <person name="Shapiro H."/>
            <person name="Aerts A."/>
            <person name="Otillar R.P."/>
            <person name="Terry A.Y."/>
            <person name="Boore J.L."/>
            <person name="Simakov O."/>
            <person name="Marletaz F."/>
            <person name="Cho S.-J."/>
            <person name="Edsinger-Gonzales E."/>
            <person name="Havlak P."/>
            <person name="Kuo D.-H."/>
            <person name="Larsson T."/>
            <person name="Lv J."/>
            <person name="Arendt D."/>
            <person name="Savage R."/>
            <person name="Osoegawa K."/>
            <person name="de Jong P."/>
            <person name="Lindberg D.R."/>
            <person name="Seaver E.C."/>
            <person name="Weisblat D.A."/>
            <person name="Putnam N.H."/>
            <person name="Grigoriev I.V."/>
            <person name="Rokhsar D.S."/>
        </authorList>
    </citation>
    <scope>NUCLEOTIDE SEQUENCE</scope>
    <source>
        <strain evidence="4">I ESC-2004</strain>
    </source>
</reference>
<dbReference type="PANTHER" id="PTHR21255">
    <property type="entry name" value="T-COMPLEX-ASSOCIATED-TESTIS-EXPRESSED 1/ DYNEIN LIGHT CHAIN"/>
    <property type="match status" value="1"/>
</dbReference>
<keyword evidence="4" id="KW-1185">Reference proteome</keyword>
<dbReference type="GO" id="GO:0045505">
    <property type="term" value="F:dynein intermediate chain binding"/>
    <property type="evidence" value="ECO:0007669"/>
    <property type="project" value="TreeGrafter"/>
</dbReference>
<accession>R7UDJ9</accession>
<reference evidence="3" key="3">
    <citation type="submission" date="2015-06" db="UniProtKB">
        <authorList>
            <consortium name="EnsemblMetazoa"/>
        </authorList>
    </citation>
    <scope>IDENTIFICATION</scope>
</reference>